<dbReference type="AlphaFoldDB" id="A0A843XHU2"/>
<comment type="caution">
    <text evidence="2">The sequence shown here is derived from an EMBL/GenBank/DDBJ whole genome shotgun (WGS) entry which is preliminary data.</text>
</comment>
<protein>
    <submittedName>
        <fullName evidence="2">Uncharacterized protein</fullName>
    </submittedName>
</protein>
<keyword evidence="1" id="KW-0472">Membrane</keyword>
<sequence length="62" mass="7073">MGEWIIGAFINLIGSVAINFGTNLLKLGHDQRERLSMLSNDESNRLMLKPIIYFHTWRVGNA</sequence>
<evidence type="ECO:0000256" key="1">
    <source>
        <dbReference type="SAM" id="Phobius"/>
    </source>
</evidence>
<gene>
    <name evidence="2" type="ORF">Taro_052144</name>
</gene>
<dbReference type="EMBL" id="NMUH01008694">
    <property type="protein sequence ID" value="MQM19144.1"/>
    <property type="molecule type" value="Genomic_DNA"/>
</dbReference>
<feature type="transmembrane region" description="Helical" evidence="1">
    <location>
        <begin position="6"/>
        <end position="25"/>
    </location>
</feature>
<proteinExistence type="predicted"/>
<keyword evidence="1" id="KW-1133">Transmembrane helix</keyword>
<accession>A0A843XHU2</accession>
<keyword evidence="3" id="KW-1185">Reference proteome</keyword>
<keyword evidence="1" id="KW-0812">Transmembrane</keyword>
<dbReference type="Proteomes" id="UP000652761">
    <property type="component" value="Unassembled WGS sequence"/>
</dbReference>
<evidence type="ECO:0000313" key="3">
    <source>
        <dbReference type="Proteomes" id="UP000652761"/>
    </source>
</evidence>
<organism evidence="2 3">
    <name type="scientific">Colocasia esculenta</name>
    <name type="common">Wild taro</name>
    <name type="synonym">Arum esculentum</name>
    <dbReference type="NCBI Taxonomy" id="4460"/>
    <lineage>
        <taxon>Eukaryota</taxon>
        <taxon>Viridiplantae</taxon>
        <taxon>Streptophyta</taxon>
        <taxon>Embryophyta</taxon>
        <taxon>Tracheophyta</taxon>
        <taxon>Spermatophyta</taxon>
        <taxon>Magnoliopsida</taxon>
        <taxon>Liliopsida</taxon>
        <taxon>Araceae</taxon>
        <taxon>Aroideae</taxon>
        <taxon>Colocasieae</taxon>
        <taxon>Colocasia</taxon>
    </lineage>
</organism>
<dbReference type="OrthoDB" id="165382at2759"/>
<evidence type="ECO:0000313" key="2">
    <source>
        <dbReference type="EMBL" id="MQM19144.1"/>
    </source>
</evidence>
<name>A0A843XHU2_COLES</name>
<reference evidence="2" key="1">
    <citation type="submission" date="2017-07" db="EMBL/GenBank/DDBJ databases">
        <title>Taro Niue Genome Assembly and Annotation.</title>
        <authorList>
            <person name="Atibalentja N."/>
            <person name="Keating K."/>
            <person name="Fields C.J."/>
        </authorList>
    </citation>
    <scope>NUCLEOTIDE SEQUENCE</scope>
    <source>
        <strain evidence="2">Niue_2</strain>
        <tissue evidence="2">Leaf</tissue>
    </source>
</reference>